<evidence type="ECO:0000256" key="2">
    <source>
        <dbReference type="ARBA" id="ARBA00023043"/>
    </source>
</evidence>
<evidence type="ECO:0000256" key="1">
    <source>
        <dbReference type="ARBA" id="ARBA00022737"/>
    </source>
</evidence>
<dbReference type="PROSITE" id="PS50088">
    <property type="entry name" value="ANK_REPEAT"/>
    <property type="match status" value="3"/>
</dbReference>
<dbReference type="InterPro" id="IPR002110">
    <property type="entry name" value="Ankyrin_rpt"/>
</dbReference>
<evidence type="ECO:0000259" key="5">
    <source>
        <dbReference type="PROSITE" id="PS00036"/>
    </source>
</evidence>
<organism evidence="6 7">
    <name type="scientific">Chaetomidium leptoderma</name>
    <dbReference type="NCBI Taxonomy" id="669021"/>
    <lineage>
        <taxon>Eukaryota</taxon>
        <taxon>Fungi</taxon>
        <taxon>Dikarya</taxon>
        <taxon>Ascomycota</taxon>
        <taxon>Pezizomycotina</taxon>
        <taxon>Sordariomycetes</taxon>
        <taxon>Sordariomycetidae</taxon>
        <taxon>Sordariales</taxon>
        <taxon>Chaetomiaceae</taxon>
        <taxon>Chaetomidium</taxon>
    </lineage>
</organism>
<name>A0AAN6VQE1_9PEZI</name>
<evidence type="ECO:0000313" key="6">
    <source>
        <dbReference type="EMBL" id="KAK4155389.1"/>
    </source>
</evidence>
<feature type="compositionally biased region" description="Gly residues" evidence="4">
    <location>
        <begin position="193"/>
        <end position="205"/>
    </location>
</feature>
<dbReference type="PANTHER" id="PTHR24171">
    <property type="entry name" value="ANKYRIN REPEAT DOMAIN-CONTAINING PROTEIN 39-RELATED"/>
    <property type="match status" value="1"/>
</dbReference>
<dbReference type="EMBL" id="MU856889">
    <property type="protein sequence ID" value="KAK4155389.1"/>
    <property type="molecule type" value="Genomic_DNA"/>
</dbReference>
<evidence type="ECO:0000256" key="3">
    <source>
        <dbReference type="PROSITE-ProRule" id="PRU00023"/>
    </source>
</evidence>
<protein>
    <submittedName>
        <fullName evidence="6">Ankyrin repeat-containing domain protein</fullName>
    </submittedName>
</protein>
<feature type="repeat" description="ANK" evidence="3">
    <location>
        <begin position="245"/>
        <end position="277"/>
    </location>
</feature>
<dbReference type="GO" id="GO:0003700">
    <property type="term" value="F:DNA-binding transcription factor activity"/>
    <property type="evidence" value="ECO:0007669"/>
    <property type="project" value="InterPro"/>
</dbReference>
<evidence type="ECO:0000256" key="4">
    <source>
        <dbReference type="SAM" id="MobiDB-lite"/>
    </source>
</evidence>
<keyword evidence="1" id="KW-0677">Repeat</keyword>
<dbReference type="PROSITE" id="PS00036">
    <property type="entry name" value="BZIP_BASIC"/>
    <property type="match status" value="1"/>
</dbReference>
<dbReference type="Pfam" id="PF12796">
    <property type="entry name" value="Ank_2"/>
    <property type="match status" value="1"/>
</dbReference>
<dbReference type="Pfam" id="PF00023">
    <property type="entry name" value="Ank"/>
    <property type="match status" value="1"/>
</dbReference>
<gene>
    <name evidence="6" type="ORF">C8A00DRAFT_31813</name>
</gene>
<reference evidence="6" key="1">
    <citation type="journal article" date="2023" name="Mol. Phylogenet. Evol.">
        <title>Genome-scale phylogeny and comparative genomics of the fungal order Sordariales.</title>
        <authorList>
            <person name="Hensen N."/>
            <person name="Bonometti L."/>
            <person name="Westerberg I."/>
            <person name="Brannstrom I.O."/>
            <person name="Guillou S."/>
            <person name="Cros-Aarteil S."/>
            <person name="Calhoun S."/>
            <person name="Haridas S."/>
            <person name="Kuo A."/>
            <person name="Mondo S."/>
            <person name="Pangilinan J."/>
            <person name="Riley R."/>
            <person name="LaButti K."/>
            <person name="Andreopoulos B."/>
            <person name="Lipzen A."/>
            <person name="Chen C."/>
            <person name="Yan M."/>
            <person name="Daum C."/>
            <person name="Ng V."/>
            <person name="Clum A."/>
            <person name="Steindorff A."/>
            <person name="Ohm R.A."/>
            <person name="Martin F."/>
            <person name="Silar P."/>
            <person name="Natvig D.O."/>
            <person name="Lalanne C."/>
            <person name="Gautier V."/>
            <person name="Ament-Velasquez S.L."/>
            <person name="Kruys A."/>
            <person name="Hutchinson M.I."/>
            <person name="Powell A.J."/>
            <person name="Barry K."/>
            <person name="Miller A.N."/>
            <person name="Grigoriev I.V."/>
            <person name="Debuchy R."/>
            <person name="Gladieux P."/>
            <person name="Hiltunen Thoren M."/>
            <person name="Johannesson H."/>
        </authorList>
    </citation>
    <scope>NUCLEOTIDE SEQUENCE</scope>
    <source>
        <strain evidence="6">CBS 538.74</strain>
    </source>
</reference>
<sequence length="356" mass="38780">MFVAPDMALERRRAQNRIAQRRCREKQRKAAAGHERESVFNLKERPPAREHVPALDLDHHDYDWETSPRPEDGWWSVEPVTITMSKNTDHSPSTSHPRTATQSPSSEESVAVSRFDVSKGTLLSSRGLLMGDINFLSFDQAPDLHGRTGSSRRTHAAAPPPHRNRASRRSSSSALTPRRTATATTVELLPRGSGDGIGIGGGGNADDGNETPWLRPLHMAAVKGHDRIVRMLLGHTADANEPDGHGRTPVMHAVAGGFEDVLQTLLACGARVADADREGRSALYWAVAHRRESLLRLLLDHCRSSQSRTLTLVLDQPDASGKTPLHLAIDMGFEAGVMLLLENGADPSSRAPCVDG</sequence>
<comment type="caution">
    <text evidence="6">The sequence shown here is derived from an EMBL/GenBank/DDBJ whole genome shotgun (WGS) entry which is preliminary data.</text>
</comment>
<feature type="region of interest" description="Disordered" evidence="4">
    <location>
        <begin position="144"/>
        <end position="208"/>
    </location>
</feature>
<dbReference type="InterPro" id="IPR036770">
    <property type="entry name" value="Ankyrin_rpt-contain_sf"/>
</dbReference>
<feature type="compositionally biased region" description="Low complexity" evidence="4">
    <location>
        <begin position="169"/>
        <end position="185"/>
    </location>
</feature>
<dbReference type="InterPro" id="IPR004827">
    <property type="entry name" value="bZIP"/>
</dbReference>
<feature type="compositionally biased region" description="Basic residues" evidence="4">
    <location>
        <begin position="19"/>
        <end position="31"/>
    </location>
</feature>
<feature type="repeat" description="ANK" evidence="3">
    <location>
        <begin position="320"/>
        <end position="352"/>
    </location>
</feature>
<feature type="domain" description="BZIP" evidence="5">
    <location>
        <begin position="11"/>
        <end position="26"/>
    </location>
</feature>
<dbReference type="SUPFAM" id="SSF48403">
    <property type="entry name" value="Ankyrin repeat"/>
    <property type="match status" value="1"/>
</dbReference>
<reference evidence="6" key="2">
    <citation type="submission" date="2023-05" db="EMBL/GenBank/DDBJ databases">
        <authorList>
            <consortium name="Lawrence Berkeley National Laboratory"/>
            <person name="Steindorff A."/>
            <person name="Hensen N."/>
            <person name="Bonometti L."/>
            <person name="Westerberg I."/>
            <person name="Brannstrom I.O."/>
            <person name="Guillou S."/>
            <person name="Cros-Aarteil S."/>
            <person name="Calhoun S."/>
            <person name="Haridas S."/>
            <person name="Kuo A."/>
            <person name="Mondo S."/>
            <person name="Pangilinan J."/>
            <person name="Riley R."/>
            <person name="Labutti K."/>
            <person name="Andreopoulos B."/>
            <person name="Lipzen A."/>
            <person name="Chen C."/>
            <person name="Yanf M."/>
            <person name="Daum C."/>
            <person name="Ng V."/>
            <person name="Clum A."/>
            <person name="Ohm R."/>
            <person name="Martin F."/>
            <person name="Silar P."/>
            <person name="Natvig D."/>
            <person name="Lalanne C."/>
            <person name="Gautier V."/>
            <person name="Ament-Velasquez S.L."/>
            <person name="Kruys A."/>
            <person name="Hutchinson M.I."/>
            <person name="Powell A.J."/>
            <person name="Barry K."/>
            <person name="Miller A.N."/>
            <person name="Grigoriev I.V."/>
            <person name="Debuchy R."/>
            <person name="Gladieux P."/>
            <person name="Thoren M.H."/>
            <person name="Johannesson H."/>
        </authorList>
    </citation>
    <scope>NUCLEOTIDE SEQUENCE</scope>
    <source>
        <strain evidence="6">CBS 538.74</strain>
    </source>
</reference>
<dbReference type="CDD" id="cd14688">
    <property type="entry name" value="bZIP_YAP"/>
    <property type="match status" value="1"/>
</dbReference>
<keyword evidence="7" id="KW-1185">Reference proteome</keyword>
<dbReference type="PROSITE" id="PS50297">
    <property type="entry name" value="ANK_REP_REGION"/>
    <property type="match status" value="3"/>
</dbReference>
<dbReference type="Proteomes" id="UP001302745">
    <property type="component" value="Unassembled WGS sequence"/>
</dbReference>
<feature type="compositionally biased region" description="Basic and acidic residues" evidence="4">
    <location>
        <begin position="32"/>
        <end position="44"/>
    </location>
</feature>
<feature type="region of interest" description="Disordered" evidence="4">
    <location>
        <begin position="15"/>
        <end position="44"/>
    </location>
</feature>
<dbReference type="SMART" id="SM00248">
    <property type="entry name" value="ANK"/>
    <property type="match status" value="4"/>
</dbReference>
<dbReference type="Gene3D" id="1.25.40.20">
    <property type="entry name" value="Ankyrin repeat-containing domain"/>
    <property type="match status" value="1"/>
</dbReference>
<feature type="repeat" description="ANK" evidence="3">
    <location>
        <begin position="216"/>
        <end position="244"/>
    </location>
</feature>
<evidence type="ECO:0000313" key="7">
    <source>
        <dbReference type="Proteomes" id="UP001302745"/>
    </source>
</evidence>
<keyword evidence="2 3" id="KW-0040">ANK repeat</keyword>
<feature type="region of interest" description="Disordered" evidence="4">
    <location>
        <begin position="85"/>
        <end position="112"/>
    </location>
</feature>
<feature type="compositionally biased region" description="Polar residues" evidence="4">
    <location>
        <begin position="85"/>
        <end position="108"/>
    </location>
</feature>
<proteinExistence type="predicted"/>
<accession>A0AAN6VQE1</accession>
<dbReference type="AlphaFoldDB" id="A0AAN6VQE1"/>